<accession>A0ABU7DHA7</accession>
<evidence type="ECO:0000313" key="2">
    <source>
        <dbReference type="Proteomes" id="UP001352852"/>
    </source>
</evidence>
<proteinExistence type="predicted"/>
<dbReference type="Proteomes" id="UP001352852">
    <property type="component" value="Unassembled WGS sequence"/>
</dbReference>
<dbReference type="EMBL" id="JAHUTJ010024704">
    <property type="protein sequence ID" value="MED6273043.1"/>
    <property type="molecule type" value="Genomic_DNA"/>
</dbReference>
<gene>
    <name evidence="1" type="ORF">CHARACLAT_002724</name>
</gene>
<protein>
    <submittedName>
        <fullName evidence="1">Uncharacterized protein</fullName>
    </submittedName>
</protein>
<keyword evidence="2" id="KW-1185">Reference proteome</keyword>
<comment type="caution">
    <text evidence="1">The sequence shown here is derived from an EMBL/GenBank/DDBJ whole genome shotgun (WGS) entry which is preliminary data.</text>
</comment>
<name>A0ABU7DHA7_9TELE</name>
<reference evidence="1 2" key="1">
    <citation type="submission" date="2021-06" db="EMBL/GenBank/DDBJ databases">
        <authorList>
            <person name="Palmer J.M."/>
        </authorList>
    </citation>
    <scope>NUCLEOTIDE SEQUENCE [LARGE SCALE GENOMIC DNA]</scope>
    <source>
        <strain evidence="1 2">CL_MEX2019</strain>
        <tissue evidence="1">Muscle</tissue>
    </source>
</reference>
<evidence type="ECO:0000313" key="1">
    <source>
        <dbReference type="EMBL" id="MED6273043.1"/>
    </source>
</evidence>
<sequence length="107" mass="12278">MRVKREERKGQEKRISLIFLLYQLPFDFKLLSFTSAGTSEPASVLWIIVLLHNSSVVELKVLKHASRCKRLTTMGNFRIFFTKILGSSGCFFVKYETNLCVLLVSSD</sequence>
<organism evidence="1 2">
    <name type="scientific">Characodon lateralis</name>
    <dbReference type="NCBI Taxonomy" id="208331"/>
    <lineage>
        <taxon>Eukaryota</taxon>
        <taxon>Metazoa</taxon>
        <taxon>Chordata</taxon>
        <taxon>Craniata</taxon>
        <taxon>Vertebrata</taxon>
        <taxon>Euteleostomi</taxon>
        <taxon>Actinopterygii</taxon>
        <taxon>Neopterygii</taxon>
        <taxon>Teleostei</taxon>
        <taxon>Neoteleostei</taxon>
        <taxon>Acanthomorphata</taxon>
        <taxon>Ovalentaria</taxon>
        <taxon>Atherinomorphae</taxon>
        <taxon>Cyprinodontiformes</taxon>
        <taxon>Goodeidae</taxon>
        <taxon>Characodon</taxon>
    </lineage>
</organism>